<keyword evidence="1" id="KW-1133">Transmembrane helix</keyword>
<evidence type="ECO:0000313" key="2">
    <source>
        <dbReference type="EMBL" id="KKR72607.1"/>
    </source>
</evidence>
<keyword evidence="1" id="KW-0472">Membrane</keyword>
<feature type="transmembrane region" description="Helical" evidence="1">
    <location>
        <begin position="215"/>
        <end position="236"/>
    </location>
</feature>
<comment type="caution">
    <text evidence="2">The sequence shown here is derived from an EMBL/GenBank/DDBJ whole genome shotgun (WGS) entry which is preliminary data.</text>
</comment>
<sequence>MRSIQTLTLVFLLGIVGFLFPFFSERVMAQTPTEIVVFLREGCTHCEAEEAYLDELVETREDITVTKYRLENEEERKIWVDFTDRLQISKVTPITVIGTAYIIGFDTEETTGKEILKLVEKAKQNNIVTDVSSPEIQSAESISATCPEDGSIPCAIPEESYVSVPLIGKIDTQKYPLIILSALLGFFDGFNPCAMWVLVTFLIILLQVGDRKKMLLFAGTFVLAEAIMYFLILTVWYKTWDFVQLDEIVTPIVGLVAIGGGLFFLWEWRKKELECKITDLSQHKKTHDRIKELAMSKFTFLTFIGILAIAFSVNIIEFACSIGIPQAFTKILELNRLPLGPSLGLIGIYILFYMIDDFIVFGIALYGADKLALTTKYSKLSNLIGGIVMILLGLLLIFHPSFLYF</sequence>
<gene>
    <name evidence="2" type="ORF">UU14_C0004G0038</name>
</gene>
<dbReference type="AlphaFoldDB" id="A0A0G0WBM6"/>
<protein>
    <submittedName>
        <fullName evidence="2">Glutaredoxin domain protein</fullName>
    </submittedName>
</protein>
<dbReference type="Proteomes" id="UP000034664">
    <property type="component" value="Unassembled WGS sequence"/>
</dbReference>
<evidence type="ECO:0000256" key="1">
    <source>
        <dbReference type="SAM" id="Phobius"/>
    </source>
</evidence>
<dbReference type="InterPro" id="IPR036249">
    <property type="entry name" value="Thioredoxin-like_sf"/>
</dbReference>
<keyword evidence="1" id="KW-0812">Transmembrane</keyword>
<name>A0A0G0WBM6_9BACT</name>
<evidence type="ECO:0000313" key="3">
    <source>
        <dbReference type="Proteomes" id="UP000034664"/>
    </source>
</evidence>
<dbReference type="Gene3D" id="3.40.30.10">
    <property type="entry name" value="Glutaredoxin"/>
    <property type="match status" value="1"/>
</dbReference>
<feature type="transmembrane region" description="Helical" evidence="1">
    <location>
        <begin position="175"/>
        <end position="208"/>
    </location>
</feature>
<dbReference type="PATRIC" id="fig|1618482.3.peg.247"/>
<accession>A0A0G0WBM6</accession>
<organism evidence="2 3">
    <name type="scientific">Candidatus Roizmanbacteria bacterium GW2011_GWB1_40_7</name>
    <dbReference type="NCBI Taxonomy" id="1618482"/>
    <lineage>
        <taxon>Bacteria</taxon>
        <taxon>Candidatus Roizmaniibacteriota</taxon>
    </lineage>
</organism>
<dbReference type="EMBL" id="LBZM01000004">
    <property type="protein sequence ID" value="KKR72607.1"/>
    <property type="molecule type" value="Genomic_DNA"/>
</dbReference>
<reference evidence="2 3" key="1">
    <citation type="journal article" date="2015" name="Nature">
        <title>rRNA introns, odd ribosomes, and small enigmatic genomes across a large radiation of phyla.</title>
        <authorList>
            <person name="Brown C.T."/>
            <person name="Hug L.A."/>
            <person name="Thomas B.C."/>
            <person name="Sharon I."/>
            <person name="Castelle C.J."/>
            <person name="Singh A."/>
            <person name="Wilkins M.J."/>
            <person name="Williams K.H."/>
            <person name="Banfield J.F."/>
        </authorList>
    </citation>
    <scope>NUCLEOTIDE SEQUENCE [LARGE SCALE GENOMIC DNA]</scope>
</reference>
<feature type="transmembrane region" description="Helical" evidence="1">
    <location>
        <begin position="380"/>
        <end position="402"/>
    </location>
</feature>
<feature type="transmembrane region" description="Helical" evidence="1">
    <location>
        <begin position="298"/>
        <end position="324"/>
    </location>
</feature>
<dbReference type="SUPFAM" id="SSF52833">
    <property type="entry name" value="Thioredoxin-like"/>
    <property type="match status" value="1"/>
</dbReference>
<proteinExistence type="predicted"/>
<feature type="transmembrane region" description="Helical" evidence="1">
    <location>
        <begin position="248"/>
        <end position="266"/>
    </location>
</feature>
<feature type="transmembrane region" description="Helical" evidence="1">
    <location>
        <begin position="344"/>
        <end position="368"/>
    </location>
</feature>